<proteinExistence type="predicted"/>
<dbReference type="SUPFAM" id="SSF56112">
    <property type="entry name" value="Protein kinase-like (PK-like)"/>
    <property type="match status" value="1"/>
</dbReference>
<dbReference type="PANTHER" id="PTHR24343">
    <property type="entry name" value="SERINE/THREONINE KINASE"/>
    <property type="match status" value="1"/>
</dbReference>
<dbReference type="GO" id="GO:0005524">
    <property type="term" value="F:ATP binding"/>
    <property type="evidence" value="ECO:0007669"/>
    <property type="project" value="UniProtKB-UniRule"/>
</dbReference>
<evidence type="ECO:0000256" key="5">
    <source>
        <dbReference type="ARBA" id="ARBA00022777"/>
    </source>
</evidence>
<dbReference type="InterPro" id="IPR017441">
    <property type="entry name" value="Protein_kinase_ATP_BS"/>
</dbReference>
<evidence type="ECO:0000256" key="8">
    <source>
        <dbReference type="ARBA" id="ARBA00048679"/>
    </source>
</evidence>
<dbReference type="GO" id="GO:0004674">
    <property type="term" value="F:protein serine/threonine kinase activity"/>
    <property type="evidence" value="ECO:0007669"/>
    <property type="project" value="UniProtKB-KW"/>
</dbReference>
<feature type="compositionally biased region" description="Basic and acidic residues" evidence="11">
    <location>
        <begin position="90"/>
        <end position="100"/>
    </location>
</feature>
<feature type="compositionally biased region" description="Basic and acidic residues" evidence="11">
    <location>
        <begin position="289"/>
        <end position="304"/>
    </location>
</feature>
<evidence type="ECO:0000256" key="6">
    <source>
        <dbReference type="ARBA" id="ARBA00022840"/>
    </source>
</evidence>
<sequence length="799" mass="86982">MAETVTHNNNNEEATLEGGNPPKEPAETRDFTTTLSATTPSATTASTATLKPGANKASVVLANCEPKPLMATPYSDRIQAAMRDGSVRIPTEEREMRARDLLVFSDSETESNLSRPPSPDRDRFPKHRLSGLQAKDQTMVKHGLDADPPDALTARLELTRENSPYDLRAHLPAPSFAQLGGQLDASANSTNPPSLVSSRRPSTGAAAAPADESRPRIAWRPSSPPPRAMSPSKAPASTKLSHNTLSAATNATFANSAAQAARAPEQQQQQQQSRPLPPAEPTRLASSSRVEHKVEKPKEKESKGMFRRMLSGAAGYSDKDKASKEAEASPSRERPSPRTAASRQGSGHISPLRSPSLSRGSTPPTSPRNEMDEPALNNAYQSMNLTSPPSSQPASRNVSIKRKDGKGDGAKDGASEGNRLTVAALRDWDAKGKPDKSSSSKKLDRGKDGDAKSTASSTLRDMIMGSAPKLSRRGSSASHGNKSDGGSKKGGSTAGGETASLLKKYGVCEKAAIGKGATAVVRLAHKWDRSTEKLYAVKEFRKRRKNETEKEYVKKLTSEFCISSTLHHINIVETVDLVQDENRHWCEVMEYCPGGDLYAAIKRGGMSQAEVECNFKQILNGIFYLHSMGVAHRDIKPENLLLDGHGHIKITDFGVSDVFRMCWEKSTHYSKGLCGSEPYIAPEQFEKKEYDARLVDVWAAAVVFYCMQFQELPWRVAKMSDPTFKDYAQQYTCSPAPSPLSNLSPRECRPLLKKMLCPDPKARWTMDDVLKDPWLMGVALCDEGSKNDHTHSAATSSLN</sequence>
<evidence type="ECO:0000256" key="2">
    <source>
        <dbReference type="ARBA" id="ARBA00022527"/>
    </source>
</evidence>
<evidence type="ECO:0000313" key="14">
    <source>
        <dbReference type="EMBL" id="SYW75663.1"/>
    </source>
</evidence>
<evidence type="ECO:0000313" key="13">
    <source>
        <dbReference type="EMBL" id="SAM83889.1"/>
    </source>
</evidence>
<feature type="compositionally biased region" description="Basic and acidic residues" evidence="11">
    <location>
        <begin position="401"/>
        <end position="414"/>
    </location>
</feature>
<dbReference type="Pfam" id="PF00069">
    <property type="entry name" value="Pkinase"/>
    <property type="match status" value="1"/>
</dbReference>
<organism evidence="13 15">
    <name type="scientific">Ustilago bromivora</name>
    <dbReference type="NCBI Taxonomy" id="307758"/>
    <lineage>
        <taxon>Eukaryota</taxon>
        <taxon>Fungi</taxon>
        <taxon>Dikarya</taxon>
        <taxon>Basidiomycota</taxon>
        <taxon>Ustilaginomycotina</taxon>
        <taxon>Ustilaginomycetes</taxon>
        <taxon>Ustilaginales</taxon>
        <taxon>Ustilaginaceae</taxon>
        <taxon>Ustilago</taxon>
    </lineage>
</organism>
<keyword evidence="5 13" id="KW-0418">Kinase</keyword>
<dbReference type="Proteomes" id="UP000179920">
    <property type="component" value="Chromosome XII"/>
</dbReference>
<protein>
    <recommendedName>
        <fullName evidence="1">non-specific serine/threonine protein kinase</fullName>
        <ecNumber evidence="1">2.7.11.1</ecNumber>
    </recommendedName>
    <alternativeName>
        <fullName evidence="9">Halotolerance protein 4</fullName>
    </alternativeName>
</protein>
<feature type="domain" description="Protein kinase" evidence="12">
    <location>
        <begin position="507"/>
        <end position="775"/>
    </location>
</feature>
<feature type="region of interest" description="Disordered" evidence="11">
    <location>
        <begin position="1"/>
        <end position="48"/>
    </location>
</feature>
<name>A0A1K0G821_9BASI</name>
<comment type="catalytic activity">
    <reaction evidence="7">
        <text>L-threonyl-[protein] + ATP = O-phospho-L-threonyl-[protein] + ADP + H(+)</text>
        <dbReference type="Rhea" id="RHEA:46608"/>
        <dbReference type="Rhea" id="RHEA-COMP:11060"/>
        <dbReference type="Rhea" id="RHEA-COMP:11605"/>
        <dbReference type="ChEBI" id="CHEBI:15378"/>
        <dbReference type="ChEBI" id="CHEBI:30013"/>
        <dbReference type="ChEBI" id="CHEBI:30616"/>
        <dbReference type="ChEBI" id="CHEBI:61977"/>
        <dbReference type="ChEBI" id="CHEBI:456216"/>
        <dbReference type="EC" id="2.7.11.1"/>
    </reaction>
</comment>
<evidence type="ECO:0000256" key="3">
    <source>
        <dbReference type="ARBA" id="ARBA00022679"/>
    </source>
</evidence>
<keyword evidence="3" id="KW-0808">Transferase</keyword>
<dbReference type="SMART" id="SM00220">
    <property type="entry name" value="S_TKc"/>
    <property type="match status" value="1"/>
</dbReference>
<evidence type="ECO:0000313" key="15">
    <source>
        <dbReference type="Proteomes" id="UP000179920"/>
    </source>
</evidence>
<feature type="compositionally biased region" description="Basic and acidic residues" evidence="11">
    <location>
        <begin position="426"/>
        <end position="451"/>
    </location>
</feature>
<dbReference type="CDD" id="cd13994">
    <property type="entry name" value="STKc_HAL4_like"/>
    <property type="match status" value="1"/>
</dbReference>
<reference evidence="13" key="1">
    <citation type="submission" date="2016-04" db="EMBL/GenBank/DDBJ databases">
        <authorList>
            <person name="Evans L.H."/>
            <person name="Alamgir A."/>
            <person name="Owens N."/>
            <person name="Weber N.D."/>
            <person name="Virtaneva K."/>
            <person name="Barbian K."/>
            <person name="Babar A."/>
            <person name="Rosenke K."/>
        </authorList>
    </citation>
    <scope>NUCLEOTIDE SEQUENCE</scope>
    <source>
        <strain evidence="13">UB2112</strain>
    </source>
</reference>
<keyword evidence="2 13" id="KW-0723">Serine/threonine-protein kinase</keyword>
<evidence type="ECO:0000256" key="1">
    <source>
        <dbReference type="ARBA" id="ARBA00012513"/>
    </source>
</evidence>
<feature type="compositionally biased region" description="Low complexity" evidence="11">
    <location>
        <begin position="350"/>
        <end position="363"/>
    </location>
</feature>
<keyword evidence="16" id="KW-1185">Reference proteome</keyword>
<feature type="compositionally biased region" description="Polar residues" evidence="11">
    <location>
        <begin position="378"/>
        <end position="398"/>
    </location>
</feature>
<dbReference type="Proteomes" id="UP000658997">
    <property type="component" value="Unassembled WGS sequence"/>
</dbReference>
<dbReference type="PROSITE" id="PS00108">
    <property type="entry name" value="PROTEIN_KINASE_ST"/>
    <property type="match status" value="1"/>
</dbReference>
<evidence type="ECO:0000256" key="10">
    <source>
        <dbReference type="PROSITE-ProRule" id="PRU10141"/>
    </source>
</evidence>
<dbReference type="EC" id="2.7.11.1" evidence="1"/>
<feature type="compositionally biased region" description="Polar residues" evidence="11">
    <location>
        <begin position="185"/>
        <end position="201"/>
    </location>
</feature>
<gene>
    <name evidence="14" type="ORF">UBRO2_00818</name>
    <name evidence="13" type="ORF">UBRO_06191</name>
</gene>
<keyword evidence="4 10" id="KW-0547">Nucleotide-binding</keyword>
<feature type="region of interest" description="Disordered" evidence="11">
    <location>
        <begin position="181"/>
        <end position="496"/>
    </location>
</feature>
<evidence type="ECO:0000256" key="9">
    <source>
        <dbReference type="ARBA" id="ARBA00078109"/>
    </source>
</evidence>
<feature type="compositionally biased region" description="Low complexity" evidence="11">
    <location>
        <begin position="247"/>
        <end position="274"/>
    </location>
</feature>
<dbReference type="InterPro" id="IPR008271">
    <property type="entry name" value="Ser/Thr_kinase_AS"/>
</dbReference>
<dbReference type="PROSITE" id="PS00107">
    <property type="entry name" value="PROTEIN_KINASE_ATP"/>
    <property type="match status" value="1"/>
</dbReference>
<dbReference type="Gene3D" id="1.10.510.10">
    <property type="entry name" value="Transferase(Phosphotransferase) domain 1"/>
    <property type="match status" value="1"/>
</dbReference>
<accession>A0A1K0G821</accession>
<reference evidence="14" key="3">
    <citation type="submission" date="2018-08" db="EMBL/GenBank/DDBJ databases">
        <authorList>
            <person name="Guldener U."/>
        </authorList>
    </citation>
    <scope>NUCLEOTIDE SEQUENCE</scope>
    <source>
        <strain evidence="14">UB2</strain>
    </source>
</reference>
<dbReference type="GO" id="GO:0005829">
    <property type="term" value="C:cytosol"/>
    <property type="evidence" value="ECO:0007669"/>
    <property type="project" value="TreeGrafter"/>
</dbReference>
<feature type="binding site" evidence="10">
    <location>
        <position position="538"/>
    </location>
    <ligand>
        <name>ATP</name>
        <dbReference type="ChEBI" id="CHEBI:30616"/>
    </ligand>
</feature>
<dbReference type="PANTHER" id="PTHR24343:SF558">
    <property type="entry name" value="PROTEIN KINASE DOMAIN-CONTAINING PROTEIN"/>
    <property type="match status" value="1"/>
</dbReference>
<reference evidence="15" key="2">
    <citation type="submission" date="2016-04" db="EMBL/GenBank/DDBJ databases">
        <authorList>
            <person name="Guldener U."/>
            <person name="Guldener U."/>
        </authorList>
    </citation>
    <scope>NUCLEOTIDE SEQUENCE [LARGE SCALE GENOMIC DNA]</scope>
    <source>
        <strain evidence="15">UB2112</strain>
    </source>
</reference>
<keyword evidence="6 10" id="KW-0067">ATP-binding</keyword>
<feature type="region of interest" description="Disordered" evidence="11">
    <location>
        <begin position="85"/>
        <end position="151"/>
    </location>
</feature>
<evidence type="ECO:0000256" key="7">
    <source>
        <dbReference type="ARBA" id="ARBA00047899"/>
    </source>
</evidence>
<dbReference type="InterPro" id="IPR000719">
    <property type="entry name" value="Prot_kinase_dom"/>
</dbReference>
<evidence type="ECO:0000256" key="11">
    <source>
        <dbReference type="SAM" id="MobiDB-lite"/>
    </source>
</evidence>
<feature type="compositionally biased region" description="Polar residues" evidence="11">
    <location>
        <begin position="1"/>
        <end position="13"/>
    </location>
</feature>
<dbReference type="PROSITE" id="PS50011">
    <property type="entry name" value="PROTEIN_KINASE_DOM"/>
    <property type="match status" value="1"/>
</dbReference>
<comment type="catalytic activity">
    <reaction evidence="8">
        <text>L-seryl-[protein] + ATP = O-phospho-L-seryl-[protein] + ADP + H(+)</text>
        <dbReference type="Rhea" id="RHEA:17989"/>
        <dbReference type="Rhea" id="RHEA-COMP:9863"/>
        <dbReference type="Rhea" id="RHEA-COMP:11604"/>
        <dbReference type="ChEBI" id="CHEBI:15378"/>
        <dbReference type="ChEBI" id="CHEBI:29999"/>
        <dbReference type="ChEBI" id="CHEBI:30616"/>
        <dbReference type="ChEBI" id="CHEBI:83421"/>
        <dbReference type="ChEBI" id="CHEBI:456216"/>
        <dbReference type="EC" id="2.7.11.1"/>
    </reaction>
</comment>
<evidence type="ECO:0000256" key="4">
    <source>
        <dbReference type="ARBA" id="ARBA00022741"/>
    </source>
</evidence>
<dbReference type="EMBL" id="ULHB01000009">
    <property type="protein sequence ID" value="SYW75663.1"/>
    <property type="molecule type" value="Genomic_DNA"/>
</dbReference>
<dbReference type="FunFam" id="1.10.510.10:FF:000183">
    <property type="entry name" value="Serine/threonine-protein kinase hal4"/>
    <property type="match status" value="1"/>
</dbReference>
<feature type="compositionally biased region" description="Basic and acidic residues" evidence="11">
    <location>
        <begin position="317"/>
        <end position="336"/>
    </location>
</feature>
<evidence type="ECO:0000313" key="16">
    <source>
        <dbReference type="Proteomes" id="UP000658997"/>
    </source>
</evidence>
<dbReference type="EMBL" id="LT558128">
    <property type="protein sequence ID" value="SAM83889.1"/>
    <property type="molecule type" value="Genomic_DNA"/>
</dbReference>
<feature type="compositionally biased region" description="Low complexity" evidence="11">
    <location>
        <begin position="32"/>
        <end position="48"/>
    </location>
</feature>
<dbReference type="OrthoDB" id="6513151at2759"/>
<dbReference type="GO" id="GO:0030003">
    <property type="term" value="P:intracellular monoatomic cation homeostasis"/>
    <property type="evidence" value="ECO:0007669"/>
    <property type="project" value="UniProtKB-ARBA"/>
</dbReference>
<dbReference type="AlphaFoldDB" id="A0A1K0G821"/>
<evidence type="ECO:0000259" key="12">
    <source>
        <dbReference type="PROSITE" id="PS50011"/>
    </source>
</evidence>
<dbReference type="InterPro" id="IPR011009">
    <property type="entry name" value="Kinase-like_dom_sf"/>
</dbReference>